<reference evidence="1 2" key="1">
    <citation type="submission" date="2016-05" db="EMBL/GenBank/DDBJ databases">
        <title>A degradative enzymes factory behind the ericoid mycorrhizal symbiosis.</title>
        <authorList>
            <consortium name="DOE Joint Genome Institute"/>
            <person name="Martino E."/>
            <person name="Morin E."/>
            <person name="Grelet G."/>
            <person name="Kuo A."/>
            <person name="Kohler A."/>
            <person name="Daghino S."/>
            <person name="Barry K."/>
            <person name="Choi C."/>
            <person name="Cichocki N."/>
            <person name="Clum A."/>
            <person name="Copeland A."/>
            <person name="Hainaut M."/>
            <person name="Haridas S."/>
            <person name="Labutti K."/>
            <person name="Lindquist E."/>
            <person name="Lipzen A."/>
            <person name="Khouja H.-R."/>
            <person name="Murat C."/>
            <person name="Ohm R."/>
            <person name="Olson A."/>
            <person name="Spatafora J."/>
            <person name="Veneault-Fourrey C."/>
            <person name="Henrissat B."/>
            <person name="Grigoriev I."/>
            <person name="Martin F."/>
            <person name="Perotto S."/>
        </authorList>
    </citation>
    <scope>NUCLEOTIDE SEQUENCE [LARGE SCALE GENOMIC DNA]</scope>
    <source>
        <strain evidence="1 2">UAMH 7357</strain>
    </source>
</reference>
<organism evidence="1 2">
    <name type="scientific">Hyaloscypha hepaticicola</name>
    <dbReference type="NCBI Taxonomy" id="2082293"/>
    <lineage>
        <taxon>Eukaryota</taxon>
        <taxon>Fungi</taxon>
        <taxon>Dikarya</taxon>
        <taxon>Ascomycota</taxon>
        <taxon>Pezizomycotina</taxon>
        <taxon>Leotiomycetes</taxon>
        <taxon>Helotiales</taxon>
        <taxon>Hyaloscyphaceae</taxon>
        <taxon>Hyaloscypha</taxon>
    </lineage>
</organism>
<dbReference type="AlphaFoldDB" id="A0A2J6PDC4"/>
<dbReference type="Proteomes" id="UP000235672">
    <property type="component" value="Unassembled WGS sequence"/>
</dbReference>
<dbReference type="STRING" id="1745343.A0A2J6PDC4"/>
<evidence type="ECO:0000313" key="1">
    <source>
        <dbReference type="EMBL" id="PMD12040.1"/>
    </source>
</evidence>
<gene>
    <name evidence="1" type="ORF">NA56DRAFT_652781</name>
</gene>
<proteinExistence type="predicted"/>
<protein>
    <submittedName>
        <fullName evidence="1">Uncharacterized protein</fullName>
    </submittedName>
</protein>
<evidence type="ECO:0000313" key="2">
    <source>
        <dbReference type="Proteomes" id="UP000235672"/>
    </source>
</evidence>
<name>A0A2J6PDC4_9HELO</name>
<keyword evidence="2" id="KW-1185">Reference proteome</keyword>
<dbReference type="EMBL" id="KZ613571">
    <property type="protein sequence ID" value="PMD12040.1"/>
    <property type="molecule type" value="Genomic_DNA"/>
</dbReference>
<accession>A0A2J6PDC4</accession>
<sequence>METARTPPDEQELPALTPYLQLDLPAIRLSTEISLREYIKTVQQLPRGSDGTNYRKRAAALVLADLRALRRQTEDLVRETKSRRSRCWMGGIALSSIMPLLGSTLRSLGKGSDAGRGLPRDTPPAPMGVYQGLLSMLRRQEQPITWTLTAFSVLYVLRNELVFHIGKNMSTRLEDLYLSIKNGSEDVDQTDLDLVTGWQWNFLLFGRS</sequence>